<evidence type="ECO:0000256" key="3">
    <source>
        <dbReference type="ARBA" id="ARBA00022651"/>
    </source>
</evidence>
<dbReference type="Pfam" id="PF02230">
    <property type="entry name" value="Abhydrolase_2"/>
    <property type="match status" value="1"/>
</dbReference>
<organism evidence="9 10">
    <name type="scientific">Lacinutrix neustonica</name>
    <dbReference type="NCBI Taxonomy" id="2980107"/>
    <lineage>
        <taxon>Bacteria</taxon>
        <taxon>Pseudomonadati</taxon>
        <taxon>Bacteroidota</taxon>
        <taxon>Flavobacteriia</taxon>
        <taxon>Flavobacteriales</taxon>
        <taxon>Flavobacteriaceae</taxon>
        <taxon>Lacinutrix</taxon>
    </lineage>
</organism>
<evidence type="ECO:0000313" key="9">
    <source>
        <dbReference type="EMBL" id="WAC01355.1"/>
    </source>
</evidence>
<gene>
    <name evidence="9" type="ORF">N7U66_14955</name>
</gene>
<accession>A0A9E8SG45</accession>
<proteinExistence type="predicted"/>
<keyword evidence="4" id="KW-0732">Signal</keyword>
<name>A0A9E8SG45_9FLAO</name>
<evidence type="ECO:0000256" key="7">
    <source>
        <dbReference type="ARBA" id="ARBA00023326"/>
    </source>
</evidence>
<evidence type="ECO:0000256" key="5">
    <source>
        <dbReference type="ARBA" id="ARBA00022801"/>
    </source>
</evidence>
<keyword evidence="2" id="KW-0964">Secreted</keyword>
<dbReference type="InterPro" id="IPR043595">
    <property type="entry name" value="FaeB/C/D"/>
</dbReference>
<evidence type="ECO:0000256" key="4">
    <source>
        <dbReference type="ARBA" id="ARBA00022729"/>
    </source>
</evidence>
<evidence type="ECO:0000313" key="10">
    <source>
        <dbReference type="Proteomes" id="UP001164705"/>
    </source>
</evidence>
<reference evidence="9" key="1">
    <citation type="submission" date="2022-11" db="EMBL/GenBank/DDBJ databases">
        <title>Lacinutrix neustonica HL-RS19T sp. nov., isolated from the surface microlayer sample of brackish Lake Shihwa.</title>
        <authorList>
            <person name="Choi J.Y."/>
            <person name="Hwang C.Y."/>
        </authorList>
    </citation>
    <scope>NUCLEOTIDE SEQUENCE</scope>
    <source>
        <strain evidence="9">HL-RS19</strain>
    </source>
</reference>
<dbReference type="PANTHER" id="PTHR38050:SF2">
    <property type="entry name" value="FERULOYL ESTERASE C-RELATED"/>
    <property type="match status" value="1"/>
</dbReference>
<evidence type="ECO:0000256" key="6">
    <source>
        <dbReference type="ARBA" id="ARBA00023277"/>
    </source>
</evidence>
<dbReference type="GO" id="GO:0045493">
    <property type="term" value="P:xylan catabolic process"/>
    <property type="evidence" value="ECO:0007669"/>
    <property type="project" value="UniProtKB-KW"/>
</dbReference>
<feature type="domain" description="Phospholipase/carboxylesterase/thioesterase" evidence="8">
    <location>
        <begin position="125"/>
        <end position="207"/>
    </location>
</feature>
<dbReference type="SUPFAM" id="SSF53474">
    <property type="entry name" value="alpha/beta-Hydrolases"/>
    <property type="match status" value="1"/>
</dbReference>
<dbReference type="Gene3D" id="3.40.50.1820">
    <property type="entry name" value="alpha/beta hydrolase"/>
    <property type="match status" value="1"/>
</dbReference>
<protein>
    <submittedName>
        <fullName evidence="9">Prolyl oligopeptidase family serine peptidase</fullName>
    </submittedName>
</protein>
<keyword evidence="3" id="KW-0858">Xylan degradation</keyword>
<keyword evidence="6" id="KW-0119">Carbohydrate metabolism</keyword>
<keyword evidence="7" id="KW-0624">Polysaccharide degradation</keyword>
<dbReference type="GO" id="GO:0005576">
    <property type="term" value="C:extracellular region"/>
    <property type="evidence" value="ECO:0007669"/>
    <property type="project" value="UniProtKB-SubCell"/>
</dbReference>
<dbReference type="KEGG" id="lnu:N7U66_14955"/>
<dbReference type="PANTHER" id="PTHR38050">
    <property type="match status" value="1"/>
</dbReference>
<evidence type="ECO:0000256" key="2">
    <source>
        <dbReference type="ARBA" id="ARBA00022525"/>
    </source>
</evidence>
<evidence type="ECO:0000256" key="1">
    <source>
        <dbReference type="ARBA" id="ARBA00004613"/>
    </source>
</evidence>
<comment type="subcellular location">
    <subcellularLocation>
        <location evidence="1">Secreted</location>
    </subcellularLocation>
</comment>
<dbReference type="EMBL" id="CP113088">
    <property type="protein sequence ID" value="WAC01355.1"/>
    <property type="molecule type" value="Genomic_DNA"/>
</dbReference>
<keyword evidence="5" id="KW-0378">Hydrolase</keyword>
<dbReference type="AlphaFoldDB" id="A0A9E8SG45"/>
<dbReference type="GO" id="GO:0030600">
    <property type="term" value="F:feruloyl esterase activity"/>
    <property type="evidence" value="ECO:0007669"/>
    <property type="project" value="InterPro"/>
</dbReference>
<sequence>MIQKQTPSTVLIAPYLLLLFILLFSQNINAQQTIDGTLMHDGIQRTYILYVPQAYNASTPAPLVLNFHGYTSNAIEQINYGDFRPLADEDGFLIVVPQGTVDTAGNTHFNVGWGTSTVDDIGFINALLDDLSTQYTINQDRIYSTGMSNGGFMSYKLACELSDRIAAIASVTGSMTLGTTGSCNPLHPTPVLEIHGTSDGTVNYNGSNFATAIPDVLSYWSNYNNTDTTPTVTSIPRYQLNRWLHCRTPYLF</sequence>
<dbReference type="InterPro" id="IPR029058">
    <property type="entry name" value="AB_hydrolase_fold"/>
</dbReference>
<dbReference type="Proteomes" id="UP001164705">
    <property type="component" value="Chromosome"/>
</dbReference>
<evidence type="ECO:0000259" key="8">
    <source>
        <dbReference type="Pfam" id="PF02230"/>
    </source>
</evidence>
<dbReference type="InterPro" id="IPR003140">
    <property type="entry name" value="PLipase/COase/thioEstase"/>
</dbReference>
<dbReference type="RefSeq" id="WP_267675969.1">
    <property type="nucleotide sequence ID" value="NZ_CP113088.1"/>
</dbReference>
<keyword evidence="10" id="KW-1185">Reference proteome</keyword>